<evidence type="ECO:0000313" key="1">
    <source>
        <dbReference type="EMBL" id="MDR6223328.1"/>
    </source>
</evidence>
<reference evidence="1 2" key="1">
    <citation type="submission" date="2023-07" db="EMBL/GenBank/DDBJ databases">
        <title>Genomic Encyclopedia of Type Strains, Phase IV (KMG-IV): sequencing the most valuable type-strain genomes for metagenomic binning, comparative biology and taxonomic classification.</title>
        <authorList>
            <person name="Goeker M."/>
        </authorList>
    </citation>
    <scope>NUCLEOTIDE SEQUENCE [LARGE SCALE GENOMIC DNA]</scope>
    <source>
        <strain evidence="1 2">DSM 17273</strain>
    </source>
</reference>
<protein>
    <submittedName>
        <fullName evidence="1">Uncharacterized protein</fullName>
    </submittedName>
</protein>
<name>A0AA90ZDB9_9EURY</name>
<keyword evidence="2" id="KW-1185">Reference proteome</keyword>
<dbReference type="AlphaFoldDB" id="A0AA90ZDB9"/>
<evidence type="ECO:0000313" key="2">
    <source>
        <dbReference type="Proteomes" id="UP001185015"/>
    </source>
</evidence>
<comment type="caution">
    <text evidence="1">The sequence shown here is derived from an EMBL/GenBank/DDBJ whole genome shotgun (WGS) entry which is preliminary data.</text>
</comment>
<gene>
    <name evidence="1" type="ORF">J2750_001796</name>
</gene>
<dbReference type="RefSeq" id="WP_309740547.1">
    <property type="nucleotide sequence ID" value="NZ_JAVDQI010000007.1"/>
</dbReference>
<dbReference type="EMBL" id="JAVDQI010000007">
    <property type="protein sequence ID" value="MDR6223328.1"/>
    <property type="molecule type" value="Genomic_DNA"/>
</dbReference>
<dbReference type="Proteomes" id="UP001185015">
    <property type="component" value="Unassembled WGS sequence"/>
</dbReference>
<sequence length="64" mass="7116">MWTFSKLNKENMDEISAAEEKLGITLIAFSDANTKYAELDANNVKEIKELEAKLGLSLVALKVD</sequence>
<accession>A0AA90ZDB9</accession>
<organism evidence="1 2">
    <name type="scientific">Methanococcoides alaskense</name>
    <dbReference type="NCBI Taxonomy" id="325778"/>
    <lineage>
        <taxon>Archaea</taxon>
        <taxon>Methanobacteriati</taxon>
        <taxon>Methanobacteriota</taxon>
        <taxon>Stenosarchaea group</taxon>
        <taxon>Methanomicrobia</taxon>
        <taxon>Methanosarcinales</taxon>
        <taxon>Methanosarcinaceae</taxon>
        <taxon>Methanococcoides</taxon>
    </lineage>
</organism>
<proteinExistence type="predicted"/>